<reference evidence="7 8" key="1">
    <citation type="submission" date="2015-12" db="EMBL/GenBank/DDBJ databases">
        <authorList>
            <person name="Shamseldin A."/>
            <person name="Moawad H."/>
            <person name="Abd El-Rahim W.M."/>
            <person name="Sadowsky M.J."/>
        </authorList>
    </citation>
    <scope>NUCLEOTIDE SEQUENCE [LARGE SCALE GENOMIC DNA]</scope>
    <source>
        <strain evidence="7 8">WF1</strain>
    </source>
</reference>
<dbReference type="EMBL" id="LPUF01000001">
    <property type="protein sequence ID" value="OQK17130.1"/>
    <property type="molecule type" value="Genomic_DNA"/>
</dbReference>
<feature type="binding site" evidence="4">
    <location>
        <begin position="60"/>
        <end position="63"/>
    </location>
    <ligand>
        <name>GTP</name>
        <dbReference type="ChEBI" id="CHEBI:37565"/>
    </ligand>
</feature>
<dbReference type="HAMAP" id="MF_00636">
    <property type="entry name" value="RapZ_like"/>
    <property type="match status" value="1"/>
</dbReference>
<dbReference type="SUPFAM" id="SSF52540">
    <property type="entry name" value="P-loop containing nucleoside triphosphate hydrolases"/>
    <property type="match status" value="1"/>
</dbReference>
<dbReference type="InterPro" id="IPR053930">
    <property type="entry name" value="RapZ-like_N"/>
</dbReference>
<dbReference type="Pfam" id="PF03668">
    <property type="entry name" value="RapZ-like_N"/>
    <property type="match status" value="1"/>
</dbReference>
<dbReference type="GO" id="GO:0005524">
    <property type="term" value="F:ATP binding"/>
    <property type="evidence" value="ECO:0007669"/>
    <property type="project" value="UniProtKB-UniRule"/>
</dbReference>
<dbReference type="RefSeq" id="WP_080521742.1">
    <property type="nucleotide sequence ID" value="NZ_LPUF01000001.1"/>
</dbReference>
<evidence type="ECO:0000256" key="3">
    <source>
        <dbReference type="ARBA" id="ARBA00023134"/>
    </source>
</evidence>
<sequence>MKLLILTGLSGSGKSIALDTLEDCGFYCIDNLPIKLLDDFVSNVMLQDQAIYSKTAIGIDARNQSDSLYAFVDKLVFIRSQGIQCDVIFMQAEDSVLLKRYSETRRRHPLTNLHQSLKEAIKIEKDILKPVAKSADLVVDTSRTHYHQLRQLIRDYVQEGEALKISIQTQSFGFKHGIPLDADFIFDARCLPNPYWNPELRAYTGKDQVVIDFLESEAVVTEFFQDISTFLERWIPRFEQENRSYLTVAVGCTGGQHRSVFLVDSLARYFQSKAFNVIVRHRELQ</sequence>
<keyword evidence="2 4" id="KW-0067">ATP-binding</keyword>
<feature type="binding site" evidence="4">
    <location>
        <begin position="8"/>
        <end position="15"/>
    </location>
    <ligand>
        <name>ATP</name>
        <dbReference type="ChEBI" id="CHEBI:30616"/>
    </ligand>
</feature>
<evidence type="ECO:0000256" key="1">
    <source>
        <dbReference type="ARBA" id="ARBA00022741"/>
    </source>
</evidence>
<name>A0A1V8M6B5_9GAMM</name>
<evidence type="ECO:0000259" key="5">
    <source>
        <dbReference type="Pfam" id="PF03668"/>
    </source>
</evidence>
<dbReference type="InterPro" id="IPR027417">
    <property type="entry name" value="P-loop_NTPase"/>
</dbReference>
<keyword evidence="1 4" id="KW-0547">Nucleotide-binding</keyword>
<dbReference type="PANTHER" id="PTHR30448:SF0">
    <property type="entry name" value="RNASE ADAPTER PROTEIN RAPZ"/>
    <property type="match status" value="1"/>
</dbReference>
<feature type="domain" description="RapZ-like N-terminal" evidence="5">
    <location>
        <begin position="1"/>
        <end position="157"/>
    </location>
</feature>
<dbReference type="PIRSF" id="PIRSF005052">
    <property type="entry name" value="P-loopkin"/>
    <property type="match status" value="1"/>
</dbReference>
<comment type="caution">
    <text evidence="7">The sequence shown here is derived from an EMBL/GenBank/DDBJ whole genome shotgun (WGS) entry which is preliminary data.</text>
</comment>
<dbReference type="STRING" id="1420851.AU255_04310"/>
<dbReference type="GO" id="GO:0005525">
    <property type="term" value="F:GTP binding"/>
    <property type="evidence" value="ECO:0007669"/>
    <property type="project" value="UniProtKB-UniRule"/>
</dbReference>
<evidence type="ECO:0000313" key="8">
    <source>
        <dbReference type="Proteomes" id="UP000191980"/>
    </source>
</evidence>
<evidence type="ECO:0000256" key="4">
    <source>
        <dbReference type="HAMAP-Rule" id="MF_00636"/>
    </source>
</evidence>
<dbReference type="InterPro" id="IPR005337">
    <property type="entry name" value="RapZ-like"/>
</dbReference>
<dbReference type="Pfam" id="PF22740">
    <property type="entry name" value="PapZ_C"/>
    <property type="match status" value="1"/>
</dbReference>
<accession>A0A1V8M6B5</accession>
<protein>
    <submittedName>
        <fullName evidence="7">GlmZ(SRNA)-inactivating NTPase</fullName>
    </submittedName>
</protein>
<organism evidence="7 8">
    <name type="scientific">Methyloprofundus sedimenti</name>
    <dbReference type="NCBI Taxonomy" id="1420851"/>
    <lineage>
        <taxon>Bacteria</taxon>
        <taxon>Pseudomonadati</taxon>
        <taxon>Pseudomonadota</taxon>
        <taxon>Gammaproteobacteria</taxon>
        <taxon>Methylococcales</taxon>
        <taxon>Methylococcaceae</taxon>
        <taxon>Methyloprofundus</taxon>
    </lineage>
</organism>
<dbReference type="NCBIfam" id="NF003828">
    <property type="entry name" value="PRK05416.1"/>
    <property type="match status" value="1"/>
</dbReference>
<feature type="domain" description="RapZ C-terminal" evidence="6">
    <location>
        <begin position="166"/>
        <end position="284"/>
    </location>
</feature>
<dbReference type="PANTHER" id="PTHR30448">
    <property type="entry name" value="RNASE ADAPTER PROTEIN RAPZ"/>
    <property type="match status" value="1"/>
</dbReference>
<proteinExistence type="inferred from homology"/>
<evidence type="ECO:0000256" key="2">
    <source>
        <dbReference type="ARBA" id="ARBA00022840"/>
    </source>
</evidence>
<gene>
    <name evidence="7" type="ORF">AU255_04310</name>
</gene>
<dbReference type="InterPro" id="IPR053931">
    <property type="entry name" value="RapZ_C"/>
</dbReference>
<keyword evidence="8" id="KW-1185">Reference proteome</keyword>
<evidence type="ECO:0000313" key="7">
    <source>
        <dbReference type="EMBL" id="OQK17130.1"/>
    </source>
</evidence>
<dbReference type="OrthoDB" id="9784461at2"/>
<keyword evidence="3 4" id="KW-0342">GTP-binding</keyword>
<evidence type="ECO:0000259" key="6">
    <source>
        <dbReference type="Pfam" id="PF22740"/>
    </source>
</evidence>
<dbReference type="AlphaFoldDB" id="A0A1V8M6B5"/>
<dbReference type="Proteomes" id="UP000191980">
    <property type="component" value="Unassembled WGS sequence"/>
</dbReference>